<dbReference type="STRING" id="1120920.SAMN03080599_02957"/>
<feature type="domain" description="PABS" evidence="8">
    <location>
        <begin position="2"/>
        <end position="237"/>
    </location>
</feature>
<dbReference type="Pfam" id="PF01564">
    <property type="entry name" value="Spermine_synth"/>
    <property type="match status" value="1"/>
</dbReference>
<keyword evidence="3 4" id="KW-0620">Polyamine biosynthesis</keyword>
<dbReference type="HAMAP" id="MF_00198">
    <property type="entry name" value="Spermidine_synth"/>
    <property type="match status" value="1"/>
</dbReference>
<evidence type="ECO:0000256" key="1">
    <source>
        <dbReference type="ARBA" id="ARBA00007867"/>
    </source>
</evidence>
<comment type="similarity">
    <text evidence="1 4 6">Belongs to the spermidine/spermine synthase family.</text>
</comment>
<dbReference type="RefSeq" id="WP_092592814.1">
    <property type="nucleotide sequence ID" value="NZ_FMWL01000021.1"/>
</dbReference>
<dbReference type="EC" id="2.5.1.16" evidence="4"/>
<dbReference type="EMBL" id="FMWL01000021">
    <property type="protein sequence ID" value="SCZ81708.1"/>
    <property type="molecule type" value="Genomic_DNA"/>
</dbReference>
<dbReference type="SUPFAM" id="SSF53335">
    <property type="entry name" value="S-adenosyl-L-methionine-dependent methyltransferases"/>
    <property type="match status" value="1"/>
</dbReference>
<dbReference type="InterPro" id="IPR029063">
    <property type="entry name" value="SAM-dependent_MTases_sf"/>
</dbReference>
<evidence type="ECO:0000259" key="8">
    <source>
        <dbReference type="PROSITE" id="PS51006"/>
    </source>
</evidence>
<proteinExistence type="inferred from homology"/>
<comment type="function">
    <text evidence="4">Catalyzes the irreversible transfer of a propylamine group from the amino donor S-adenosylmethioninamine (decarboxy-AdoMet) to putrescine (1,4-diaminobutane) to yield spermidine.</text>
</comment>
<evidence type="ECO:0000313" key="10">
    <source>
        <dbReference type="Proteomes" id="UP000199208"/>
    </source>
</evidence>
<feature type="binding site" evidence="4">
    <location>
        <position position="162"/>
    </location>
    <ligand>
        <name>S-methyl-5'-thioadenosine</name>
        <dbReference type="ChEBI" id="CHEBI:17509"/>
    </ligand>
</feature>
<dbReference type="Proteomes" id="UP000199208">
    <property type="component" value="Unassembled WGS sequence"/>
</dbReference>
<evidence type="ECO:0000256" key="2">
    <source>
        <dbReference type="ARBA" id="ARBA00022679"/>
    </source>
</evidence>
<dbReference type="OrthoDB" id="9793120at2"/>
<dbReference type="AlphaFoldDB" id="A0A1G5S671"/>
<gene>
    <name evidence="4" type="primary">speE</name>
    <name evidence="9" type="ORF">SAMN03080599_02957</name>
</gene>
<comment type="pathway">
    <text evidence="4">Amine and polyamine biosynthesis; spermidine biosynthesis; spermidine from putrescine: step 1/1.</text>
</comment>
<organism evidence="9 10">
    <name type="scientific">Acidaminobacter hydrogenoformans DSM 2784</name>
    <dbReference type="NCBI Taxonomy" id="1120920"/>
    <lineage>
        <taxon>Bacteria</taxon>
        <taxon>Bacillati</taxon>
        <taxon>Bacillota</taxon>
        <taxon>Clostridia</taxon>
        <taxon>Peptostreptococcales</taxon>
        <taxon>Acidaminobacteraceae</taxon>
        <taxon>Acidaminobacter</taxon>
    </lineage>
</organism>
<dbReference type="PANTHER" id="PTHR11558">
    <property type="entry name" value="SPERMIDINE/SPERMINE SYNTHASE"/>
    <property type="match status" value="1"/>
</dbReference>
<feature type="binding site" evidence="4">
    <location>
        <begin position="137"/>
        <end position="138"/>
    </location>
    <ligand>
        <name>S-methyl-5'-thioadenosine</name>
        <dbReference type="ChEBI" id="CHEBI:17509"/>
    </ligand>
</feature>
<dbReference type="Gene3D" id="2.30.140.10">
    <property type="entry name" value="Spermidine synthase, tetramerisation domain"/>
    <property type="match status" value="1"/>
</dbReference>
<dbReference type="GO" id="GO:0004766">
    <property type="term" value="F:spermidine synthase activity"/>
    <property type="evidence" value="ECO:0007669"/>
    <property type="project" value="UniProtKB-UniRule"/>
</dbReference>
<dbReference type="InterPro" id="IPR037163">
    <property type="entry name" value="Spermidine_synt_N_sf"/>
</dbReference>
<dbReference type="InterPro" id="IPR030373">
    <property type="entry name" value="PABS_CS"/>
</dbReference>
<sequence length="281" mass="32438">MELWFTEEHTPNVRFSLKVQAHLYSGESEFQKIDVIDTLEFGKTLLLDGLIMCSEKEEHTYHEMMVHVPMTVFPDAKRVLVIGGGDGGTVRELTRYKTIEKIDMVEIDELVVEVSRQYLPTMSCELDDPRVTLYFQDGIEFVKGKEEAYDLILVDSTDPIGPGEGLFTKAFYTDCYKALTKQGILINQNESPFYEVYRQNMMKAAEKTREIFELSKVYTFYIGIYPSSLWSFGFSSKGLDPVLDMKPDRFHELGLDMHYYNTDLHAGAFMLPTYVKKLLEE</sequence>
<dbReference type="PROSITE" id="PS01330">
    <property type="entry name" value="PABS_1"/>
    <property type="match status" value="1"/>
</dbReference>
<keyword evidence="10" id="KW-1185">Reference proteome</keyword>
<feature type="binding site" evidence="4">
    <location>
        <position position="31"/>
    </location>
    <ligand>
        <name>S-methyl-5'-thioadenosine</name>
        <dbReference type="ChEBI" id="CHEBI:17509"/>
    </ligand>
</feature>
<dbReference type="NCBIfam" id="NF002010">
    <property type="entry name" value="PRK00811.1"/>
    <property type="match status" value="1"/>
</dbReference>
<evidence type="ECO:0000256" key="5">
    <source>
        <dbReference type="PROSITE-ProRule" id="PRU00354"/>
    </source>
</evidence>
<evidence type="ECO:0000256" key="3">
    <source>
        <dbReference type="ARBA" id="ARBA00023115"/>
    </source>
</evidence>
<dbReference type="InterPro" id="IPR030374">
    <property type="entry name" value="PABS"/>
</dbReference>
<protein>
    <recommendedName>
        <fullName evidence="4">Polyamine aminopropyltransferase</fullName>
    </recommendedName>
    <alternativeName>
        <fullName evidence="4">Putrescine aminopropyltransferase</fullName>
        <shortName evidence="4">PAPT</shortName>
    </alternativeName>
    <alternativeName>
        <fullName evidence="4">Spermidine synthase</fullName>
        <shortName evidence="4">SPDS</shortName>
        <shortName evidence="4">SPDSY</shortName>
        <ecNumber evidence="4">2.5.1.16</ecNumber>
    </alternativeName>
</protein>
<keyword evidence="2 4" id="KW-0808">Transferase</keyword>
<comment type="subunit">
    <text evidence="4">Homodimer or homotetramer.</text>
</comment>
<feature type="binding site" evidence="4">
    <location>
        <position position="62"/>
    </location>
    <ligand>
        <name>spermidine</name>
        <dbReference type="ChEBI" id="CHEBI:57834"/>
    </ligand>
</feature>
<comment type="catalytic activity">
    <reaction evidence="4 7">
        <text>S-adenosyl 3-(methylsulfanyl)propylamine + putrescine = S-methyl-5'-thioadenosine + spermidine + H(+)</text>
        <dbReference type="Rhea" id="RHEA:12721"/>
        <dbReference type="ChEBI" id="CHEBI:15378"/>
        <dbReference type="ChEBI" id="CHEBI:17509"/>
        <dbReference type="ChEBI" id="CHEBI:57443"/>
        <dbReference type="ChEBI" id="CHEBI:57834"/>
        <dbReference type="ChEBI" id="CHEBI:326268"/>
        <dbReference type="EC" id="2.5.1.16"/>
    </reaction>
</comment>
<name>A0A1G5S671_9FIRM</name>
<feature type="binding site" evidence="4">
    <location>
        <position position="106"/>
    </location>
    <ligand>
        <name>S-methyl-5'-thioadenosine</name>
        <dbReference type="ChEBI" id="CHEBI:17509"/>
    </ligand>
</feature>
<feature type="binding site" evidence="4">
    <location>
        <position position="86"/>
    </location>
    <ligand>
        <name>spermidine</name>
        <dbReference type="ChEBI" id="CHEBI:57834"/>
    </ligand>
</feature>
<keyword evidence="4 7" id="KW-0745">Spermidine biosynthesis</keyword>
<dbReference type="GO" id="GO:0008295">
    <property type="term" value="P:spermidine biosynthetic process"/>
    <property type="evidence" value="ECO:0007669"/>
    <property type="project" value="UniProtKB-UniRule"/>
</dbReference>
<evidence type="ECO:0000313" key="9">
    <source>
        <dbReference type="EMBL" id="SCZ81708.1"/>
    </source>
</evidence>
<dbReference type="Pfam" id="PF17284">
    <property type="entry name" value="Spermine_synt_N"/>
    <property type="match status" value="1"/>
</dbReference>
<dbReference type="CDD" id="cd02440">
    <property type="entry name" value="AdoMet_MTases"/>
    <property type="match status" value="1"/>
</dbReference>
<evidence type="ECO:0000256" key="4">
    <source>
        <dbReference type="HAMAP-Rule" id="MF_00198"/>
    </source>
</evidence>
<dbReference type="Gene3D" id="3.40.50.150">
    <property type="entry name" value="Vaccinia Virus protein VP39"/>
    <property type="match status" value="1"/>
</dbReference>
<feature type="active site" description="Proton acceptor" evidence="4 5">
    <location>
        <position position="155"/>
    </location>
</feature>
<dbReference type="InterPro" id="IPR035246">
    <property type="entry name" value="Spermidine_synt_N"/>
</dbReference>
<dbReference type="PANTHER" id="PTHR11558:SF11">
    <property type="entry name" value="SPERMIDINE SYNTHASE"/>
    <property type="match status" value="1"/>
</dbReference>
<dbReference type="PROSITE" id="PS51006">
    <property type="entry name" value="PABS_2"/>
    <property type="match status" value="1"/>
</dbReference>
<dbReference type="UniPathway" id="UPA00248">
    <property type="reaction ID" value="UER00314"/>
</dbReference>
<evidence type="ECO:0000256" key="6">
    <source>
        <dbReference type="RuleBase" id="RU003836"/>
    </source>
</evidence>
<dbReference type="GO" id="GO:0005829">
    <property type="term" value="C:cytosol"/>
    <property type="evidence" value="ECO:0007669"/>
    <property type="project" value="TreeGrafter"/>
</dbReference>
<dbReference type="NCBIfam" id="TIGR00417">
    <property type="entry name" value="speE"/>
    <property type="match status" value="1"/>
</dbReference>
<feature type="binding site" evidence="4">
    <location>
        <begin position="155"/>
        <end position="158"/>
    </location>
    <ligand>
        <name>spermidine</name>
        <dbReference type="ChEBI" id="CHEBI:57834"/>
    </ligand>
</feature>
<dbReference type="InterPro" id="IPR001045">
    <property type="entry name" value="Spermi_synthase"/>
</dbReference>
<evidence type="ECO:0000256" key="7">
    <source>
        <dbReference type="RuleBase" id="RU003837"/>
    </source>
</evidence>
<reference evidence="9 10" key="1">
    <citation type="submission" date="2016-10" db="EMBL/GenBank/DDBJ databases">
        <authorList>
            <person name="de Groot N.N."/>
        </authorList>
    </citation>
    <scope>NUCLEOTIDE SEQUENCE [LARGE SCALE GENOMIC DNA]</scope>
    <source>
        <strain evidence="9 10">DSM 2784</strain>
    </source>
</reference>
<accession>A0A1G5S671</accession>